<reference evidence="8" key="1">
    <citation type="submission" date="2016-03" db="EMBL/GenBank/DDBJ databases">
        <title>Mechanisms controlling the formation of the plant cell surface in tip-growing cells are functionally conserved among land plants.</title>
        <authorList>
            <person name="Honkanen S."/>
            <person name="Jones V.A."/>
            <person name="Morieri G."/>
            <person name="Champion C."/>
            <person name="Hetherington A.J."/>
            <person name="Kelly S."/>
            <person name="Saint-Marcoux D."/>
            <person name="Proust H."/>
            <person name="Prescott H."/>
            <person name="Dolan L."/>
        </authorList>
    </citation>
    <scope>NUCLEOTIDE SEQUENCE [LARGE SCALE GENOMIC DNA]</scope>
    <source>
        <tissue evidence="8">Whole gametophyte</tissue>
    </source>
</reference>
<dbReference type="EMBL" id="LVLJ01003744">
    <property type="protein sequence ID" value="OAE19855.1"/>
    <property type="molecule type" value="Genomic_DNA"/>
</dbReference>
<proteinExistence type="inferred from homology"/>
<keyword evidence="9" id="KW-1185">Reference proteome</keyword>
<organism evidence="8 9">
    <name type="scientific">Marchantia polymorpha subsp. ruderalis</name>
    <dbReference type="NCBI Taxonomy" id="1480154"/>
    <lineage>
        <taxon>Eukaryota</taxon>
        <taxon>Viridiplantae</taxon>
        <taxon>Streptophyta</taxon>
        <taxon>Embryophyta</taxon>
        <taxon>Marchantiophyta</taxon>
        <taxon>Marchantiopsida</taxon>
        <taxon>Marchantiidae</taxon>
        <taxon>Marchantiales</taxon>
        <taxon>Marchantiaceae</taxon>
        <taxon>Marchantia</taxon>
    </lineage>
</organism>
<dbReference type="InterPro" id="IPR040191">
    <property type="entry name" value="UTP10"/>
</dbReference>
<evidence type="ECO:0000313" key="9">
    <source>
        <dbReference type="Proteomes" id="UP000077202"/>
    </source>
</evidence>
<dbReference type="InterPro" id="IPR012954">
    <property type="entry name" value="BP28_C_dom"/>
</dbReference>
<comment type="similarity">
    <text evidence="2">Belongs to the HEATR1/UTP10 family.</text>
</comment>
<dbReference type="GO" id="GO:0030515">
    <property type="term" value="F:snoRNA binding"/>
    <property type="evidence" value="ECO:0007669"/>
    <property type="project" value="TreeGrafter"/>
</dbReference>
<dbReference type="Pfam" id="PF08146">
    <property type="entry name" value="BP28CT"/>
    <property type="match status" value="1"/>
</dbReference>
<protein>
    <recommendedName>
        <fullName evidence="7">BP28 C-terminal domain-containing protein</fullName>
    </recommendedName>
</protein>
<dbReference type="SMART" id="SM01036">
    <property type="entry name" value="BP28CT"/>
    <property type="match status" value="1"/>
</dbReference>
<dbReference type="GO" id="GO:0000462">
    <property type="term" value="P:maturation of SSU-rRNA from tricistronic rRNA transcript (SSU-rRNA, 5.8S rRNA, LSU-rRNA)"/>
    <property type="evidence" value="ECO:0007669"/>
    <property type="project" value="TreeGrafter"/>
</dbReference>
<dbReference type="PANTHER" id="PTHR13457">
    <property type="entry name" value="BAP28"/>
    <property type="match status" value="1"/>
</dbReference>
<comment type="subcellular location">
    <subcellularLocation>
        <location evidence="1">Nucleus</location>
        <location evidence="1">Nucleolus</location>
    </subcellularLocation>
</comment>
<evidence type="ECO:0000256" key="3">
    <source>
        <dbReference type="ARBA" id="ARBA00022517"/>
    </source>
</evidence>
<dbReference type="GO" id="GO:0030686">
    <property type="term" value="C:90S preribosome"/>
    <property type="evidence" value="ECO:0007669"/>
    <property type="project" value="TreeGrafter"/>
</dbReference>
<dbReference type="Proteomes" id="UP000077202">
    <property type="component" value="Unassembled WGS sequence"/>
</dbReference>
<dbReference type="Pfam" id="PF12397">
    <property type="entry name" value="U3snoRNP10"/>
    <property type="match status" value="1"/>
</dbReference>
<name>A0A176VIU8_MARPO</name>
<dbReference type="Gene3D" id="1.25.10.10">
    <property type="entry name" value="Leucine-rich Repeat Variant"/>
    <property type="match status" value="2"/>
</dbReference>
<dbReference type="GO" id="GO:0034455">
    <property type="term" value="C:t-UTP complex"/>
    <property type="evidence" value="ECO:0007669"/>
    <property type="project" value="TreeGrafter"/>
</dbReference>
<dbReference type="PANTHER" id="PTHR13457:SF1">
    <property type="entry name" value="HEAT REPEAT-CONTAINING PROTEIN 1"/>
    <property type="match status" value="1"/>
</dbReference>
<keyword evidence="6" id="KW-0687">Ribonucleoprotein</keyword>
<keyword evidence="3" id="KW-0690">Ribosome biogenesis</keyword>
<dbReference type="InterPro" id="IPR016024">
    <property type="entry name" value="ARM-type_fold"/>
</dbReference>
<sequence>MTSHLAAQLQALAVANGASTKAKQSTRPSLLYHPSKAADIDVRTIFDAAEAGLEELVLMDGRFKIYRHSLFNPNKIYEDRELQTKEENEKLDTLISAYLRLLAGYVLLTPAHSTLEYLIRRYKIEVYNAEDVVLCVLPCHETTLFVRIIQLLHLKKTRWHFLDALKETGGPPPRQWLVKKCTSDLSVLEAICDSAMSVSALAVKAKTIISFTFVVIIETLAEVRTVTSEIVNRIQPLILHSLDKKLDEDYRVGALMVVGALANRTTLSQSFVDALFDLIARAFVRGLKRDGASLLQLQIMVLIQLVQTQELVAFPLKAFKTLVKTRDFLSMLTDLAKVFHAQKFLKLYVQALLDHCLINEHYEMALVHAINLLPLTHQAETMVVKLLDLGFGSEGDADSSKLRNFVKRLIQAVETRYPVELDKGVSTFFRNSKLSTKDKKDSPLFDFLTQIFRGSLRSPLKESNMSLYLSIDHPQAQIRELALKKLSELAAASSPDEQGEMNTVLREAYMRRLSDDNYNILRAVISADDLVKLVPSERLLHSLSSILGTCSMKISEGSDSSTSDVKSIAKKTVHLLATRFLEQHPSYVEAVGLVFMDHLLQNPKTRRLNKYVLEAAGTLNFSFFKNLSKVLEQTPFQNEKENMKAKEKVEKQKEWIATVNQKIVKCLAANKDDPSKIDHCTADITPSFVETSLRWLRDEWTSVGSRISSPVPELQKIDYSAWQDVFYVPESSSTYVYMELLLRALHSLVVCVPITTDVNLEKDGGIGQDTRNELFVFFAGFSSVKIFIPHIELLLSCLPAPDTFTFLSKFFISEGSAVPAFVQVHSLDVLASQLLNCSSKLKGSDGISVNHLEGILPSLLVALSSPLKAVRTSAIRCLENLLITWDKLGQRGKKGLKKAQSAFLDPATFGNVIRALVAARETFIGSGTSLGQFLSEKFGPSQGSAMEMDTKGNGDASHQSVVCFLVDHTFRLPVHAQRVIFSALQGIALGSELVSATHERFKQLVECRKLCHLQNPSEGTFEKLTQGEVQLLEVLVQMYTPEVILDDDKFIPAFLETLLIEGGSLLDAAVVQPCFAALKCLKPNFYAALSSPSQDLVFQSLINLSTIDNEVLRSEAHSVLRAIKIDATTVARHVGYLLKEEPKPTVVARKKKRSKVVESSPSQCENWPLKGRLQSSTSSILELLLWKSDMHGRQVLVSPLCKLLRSIISGVWPVSSNEEDASMEEAAAKKERDSAQAGTVINIHHLLLMILDFIARDLVSKEDNSKDTTNQTGFDVDAVVVSVNKATDAATRNYALALLTSLGKLIPQEVLKHVIDILGVVGESSVTQDDSHSHEVVSQMLTAVVPVWLAVEKDPTALLQVFVNALPRVPPHRRMTLVTNLLRVTAVEESLHIFVYLLLRQATVHDSLQMEFGATLCRHYSLDARLPAMVKLLSMVKVDNRMASSEKSSVKKSWSIQQSATKFVANQLRSSEGHADADISEVLQSSYVALMELVLLQLQTLGKSASISSALKKDCQDTACFLLDNLTHLMASSEYIKGISFLLTHSDSSIRRKALRMYATKLKEQEVPKRMRQSRQKQASGKVTNEDSFTKEELDIRVQIVKDITDLLSGPKEEQSVSAKIAAIDALDISALKFGGRVPEIFTTALSALIKNFQSLNRTLIAAALRCVSTILAQLGPQALPVLPDTVMGLFDVADKTLGQPQKPLSTADDHEDLVSSGSEQSDLLLAILLSIETLLDKLGSFLTPYLSKIVGLVVLQPSLVTGSVVEISKKAEDVRLLIPTKLPARLLLDPLMSVYNKAVEAGEDSTCALFDMLGAMTSKLDRSSVAAYHAKIFNFCLAAFDLRRNSIHFLPNISRVENSVVSAIVSLVMKLSETSFKPLFVKVLEWAESEESTGVSVAGKSVDRNIVFYKLVNQLAEKLRSVFVPYFQYLLNGCVQYLMSGTIPQKPKKKKKKQVEELSASSSEWHLRQLVLSSLHKCFLYDTVGFLDTARFEQLLEPVVTQIGVDPPTALSTTKHVPTVSEMDDTIVSCLGQMALTAGSDLLWKPLNHEVLMKTRMIHERCRLLGLRVVKFLAEHLKEEYLVLLPETIPFLAELLEDEELTVVAKTQEVVKLLEDLSGEDLAQYF</sequence>
<feature type="domain" description="BP28 C-terminal" evidence="7">
    <location>
        <begin position="1823"/>
        <end position="1987"/>
    </location>
</feature>
<evidence type="ECO:0000256" key="6">
    <source>
        <dbReference type="ARBA" id="ARBA00023274"/>
    </source>
</evidence>
<dbReference type="InterPro" id="IPR056473">
    <property type="entry name" value="HEAT_Utp10/HEAT1"/>
</dbReference>
<dbReference type="Pfam" id="PF23243">
    <property type="entry name" value="HEAT_HEATR1"/>
    <property type="match status" value="1"/>
</dbReference>
<evidence type="ECO:0000313" key="8">
    <source>
        <dbReference type="EMBL" id="OAE19855.1"/>
    </source>
</evidence>
<evidence type="ECO:0000256" key="5">
    <source>
        <dbReference type="ARBA" id="ARBA00023242"/>
    </source>
</evidence>
<evidence type="ECO:0000256" key="4">
    <source>
        <dbReference type="ARBA" id="ARBA00022552"/>
    </source>
</evidence>
<dbReference type="InterPro" id="IPR011989">
    <property type="entry name" value="ARM-like"/>
</dbReference>
<dbReference type="GO" id="GO:0032040">
    <property type="term" value="C:small-subunit processome"/>
    <property type="evidence" value="ECO:0007669"/>
    <property type="project" value="TreeGrafter"/>
</dbReference>
<gene>
    <name evidence="8" type="ORF">AXG93_1130s1080</name>
</gene>
<evidence type="ECO:0000256" key="2">
    <source>
        <dbReference type="ARBA" id="ARBA00010559"/>
    </source>
</evidence>
<evidence type="ECO:0000259" key="7">
    <source>
        <dbReference type="SMART" id="SM01036"/>
    </source>
</evidence>
<dbReference type="InterPro" id="IPR022125">
    <property type="entry name" value="U3snoRNP10_N"/>
</dbReference>
<accession>A0A176VIU8</accession>
<dbReference type="SUPFAM" id="SSF48371">
    <property type="entry name" value="ARM repeat"/>
    <property type="match status" value="2"/>
</dbReference>
<keyword evidence="4" id="KW-0698">rRNA processing</keyword>
<comment type="caution">
    <text evidence="8">The sequence shown here is derived from an EMBL/GenBank/DDBJ whole genome shotgun (WGS) entry which is preliminary data.</text>
</comment>
<dbReference type="GO" id="GO:0045943">
    <property type="term" value="P:positive regulation of transcription by RNA polymerase I"/>
    <property type="evidence" value="ECO:0007669"/>
    <property type="project" value="TreeGrafter"/>
</dbReference>
<evidence type="ECO:0000256" key="1">
    <source>
        <dbReference type="ARBA" id="ARBA00004604"/>
    </source>
</evidence>
<keyword evidence="5" id="KW-0539">Nucleus</keyword>